<dbReference type="HOGENOM" id="CLU_001788_0_1_1"/>
<dbReference type="InterPro" id="IPR049453">
    <property type="entry name" value="Memb_transporter_dom"/>
</dbReference>
<dbReference type="Pfam" id="PF10337">
    <property type="entry name" value="ArAE_2_N"/>
    <property type="match status" value="1"/>
</dbReference>
<feature type="region of interest" description="Disordered" evidence="5">
    <location>
        <begin position="544"/>
        <end position="564"/>
    </location>
</feature>
<feature type="domain" description="Integral membrane bound transporter" evidence="8">
    <location>
        <begin position="713"/>
        <end position="849"/>
    </location>
</feature>
<feature type="transmembrane region" description="Helical" evidence="6">
    <location>
        <begin position="790"/>
        <end position="808"/>
    </location>
</feature>
<feature type="region of interest" description="Disordered" evidence="5">
    <location>
        <begin position="1099"/>
        <end position="1119"/>
    </location>
</feature>
<feature type="compositionally biased region" description="Basic and acidic residues" evidence="5">
    <location>
        <begin position="75"/>
        <end position="101"/>
    </location>
</feature>
<name>K1Y388_MARBU</name>
<proteinExistence type="predicted"/>
<evidence type="ECO:0000256" key="4">
    <source>
        <dbReference type="ARBA" id="ARBA00023136"/>
    </source>
</evidence>
<gene>
    <name evidence="9" type="ORF">MBM_02841</name>
</gene>
<dbReference type="Proteomes" id="UP000006753">
    <property type="component" value="Unassembled WGS sequence"/>
</dbReference>
<evidence type="ECO:0000256" key="3">
    <source>
        <dbReference type="ARBA" id="ARBA00022989"/>
    </source>
</evidence>
<feature type="domain" description="Putative ER transporter 6TM N-terminal" evidence="7">
    <location>
        <begin position="198"/>
        <end position="486"/>
    </location>
</feature>
<evidence type="ECO:0000256" key="2">
    <source>
        <dbReference type="ARBA" id="ARBA00022692"/>
    </source>
</evidence>
<dbReference type="eggNOG" id="KOG4711">
    <property type="taxonomic scope" value="Eukaryota"/>
</dbReference>
<feature type="compositionally biased region" description="Low complexity" evidence="5">
    <location>
        <begin position="1099"/>
        <end position="1110"/>
    </location>
</feature>
<evidence type="ECO:0000256" key="6">
    <source>
        <dbReference type="SAM" id="Phobius"/>
    </source>
</evidence>
<feature type="transmembrane region" description="Helical" evidence="6">
    <location>
        <begin position="718"/>
        <end position="738"/>
    </location>
</feature>
<feature type="compositionally biased region" description="Basic and acidic residues" evidence="5">
    <location>
        <begin position="328"/>
        <end position="337"/>
    </location>
</feature>
<evidence type="ECO:0000313" key="10">
    <source>
        <dbReference type="Proteomes" id="UP000006753"/>
    </source>
</evidence>
<protein>
    <submittedName>
        <fullName evidence="9">Uncharacterized protein</fullName>
    </submittedName>
</protein>
<evidence type="ECO:0000256" key="5">
    <source>
        <dbReference type="SAM" id="MobiDB-lite"/>
    </source>
</evidence>
<dbReference type="InParanoid" id="K1Y388"/>
<dbReference type="InterPro" id="IPR018823">
    <property type="entry name" value="ArAE_2_N"/>
</dbReference>
<dbReference type="AlphaFoldDB" id="K1Y388"/>
<dbReference type="KEGG" id="mbe:MBM_02841"/>
<comment type="subcellular location">
    <subcellularLocation>
        <location evidence="1">Membrane</location>
        <topology evidence="1">Multi-pass membrane protein</topology>
    </subcellularLocation>
</comment>
<feature type="transmembrane region" description="Helical" evidence="6">
    <location>
        <begin position="868"/>
        <end position="888"/>
    </location>
</feature>
<dbReference type="Pfam" id="PF13515">
    <property type="entry name" value="FUSC_2"/>
    <property type="match status" value="1"/>
</dbReference>
<feature type="transmembrane region" description="Helical" evidence="6">
    <location>
        <begin position="689"/>
        <end position="706"/>
    </location>
</feature>
<dbReference type="GO" id="GO:0016020">
    <property type="term" value="C:membrane"/>
    <property type="evidence" value="ECO:0007669"/>
    <property type="project" value="UniProtKB-SubCell"/>
</dbReference>
<dbReference type="PANTHER" id="PTHR37994">
    <property type="entry name" value="ARAE_2_N DOMAIN-CONTAINING PROTEIN-RELATED"/>
    <property type="match status" value="1"/>
</dbReference>
<keyword evidence="4 6" id="KW-0472">Membrane</keyword>
<feature type="compositionally biased region" description="Basic and acidic residues" evidence="5">
    <location>
        <begin position="494"/>
        <end position="512"/>
    </location>
</feature>
<organism evidence="9 10">
    <name type="scientific">Marssonina brunnea f. sp. multigermtubi (strain MB_m1)</name>
    <name type="common">Marssonina leaf spot fungus</name>
    <dbReference type="NCBI Taxonomy" id="1072389"/>
    <lineage>
        <taxon>Eukaryota</taxon>
        <taxon>Fungi</taxon>
        <taxon>Dikarya</taxon>
        <taxon>Ascomycota</taxon>
        <taxon>Pezizomycotina</taxon>
        <taxon>Leotiomycetes</taxon>
        <taxon>Helotiales</taxon>
        <taxon>Drepanopezizaceae</taxon>
        <taxon>Drepanopeziza</taxon>
    </lineage>
</organism>
<dbReference type="OrthoDB" id="2274698at2759"/>
<feature type="compositionally biased region" description="Basic and acidic residues" evidence="5">
    <location>
        <begin position="20"/>
        <end position="38"/>
    </location>
</feature>
<dbReference type="PANTHER" id="PTHR37994:SF4">
    <property type="entry name" value="ER TRANSPORTER 6TM N-TERMINAL DOMAIN-CONTAINING PROTEIN-RELATED"/>
    <property type="match status" value="1"/>
</dbReference>
<keyword evidence="10" id="KW-1185">Reference proteome</keyword>
<reference evidence="9 10" key="1">
    <citation type="journal article" date="2012" name="BMC Genomics">
        <title>Sequencing the genome of Marssonina brunnea reveals fungus-poplar co-evolution.</title>
        <authorList>
            <person name="Zhu S."/>
            <person name="Cao Y.-Z."/>
            <person name="Jiang C."/>
            <person name="Tan B.-Y."/>
            <person name="Wang Z."/>
            <person name="Feng S."/>
            <person name="Zhang L."/>
            <person name="Su X.-H."/>
            <person name="Brejova B."/>
            <person name="Vinar T."/>
            <person name="Xu M."/>
            <person name="Wang M.-X."/>
            <person name="Zhang S.-G."/>
            <person name="Huang M.-R."/>
            <person name="Wu R."/>
            <person name="Zhou Y."/>
        </authorList>
    </citation>
    <scope>NUCLEOTIDE SEQUENCE [LARGE SCALE GENOMIC DNA]</scope>
    <source>
        <strain evidence="9 10">MB_m1</strain>
    </source>
</reference>
<feature type="transmembrane region" description="Helical" evidence="6">
    <location>
        <begin position="232"/>
        <end position="250"/>
    </location>
</feature>
<dbReference type="OMA" id="RFPKKQY"/>
<feature type="transmembrane region" description="Helical" evidence="6">
    <location>
        <begin position="836"/>
        <end position="856"/>
    </location>
</feature>
<keyword evidence="3 6" id="KW-1133">Transmembrane helix</keyword>
<feature type="region of interest" description="Disordered" evidence="5">
    <location>
        <begin position="489"/>
        <end position="512"/>
    </location>
</feature>
<evidence type="ECO:0000259" key="7">
    <source>
        <dbReference type="Pfam" id="PF10337"/>
    </source>
</evidence>
<evidence type="ECO:0000259" key="8">
    <source>
        <dbReference type="Pfam" id="PF13515"/>
    </source>
</evidence>
<sequence length="1119" mass="123951">MVVVVKANDSGAGLQVDSDVPGRESRNDTQIRGTDVRQEASSASGDGKAFGPQGSKRENVMKTTGWGAKIGDGVKGGEDEKEEKRRGEEGEKGKGIEEERKTSKFKGLSAKLGLDVGTVLMMFKISWCIDGSLIEAGRYRDLPSGFSSEALQYAGVSDSYPHGSEYAYHATGQAIALLGIWSGVKARENTTPAGSTASYNSSQSVVCAIWLFVNIWFANVLRAKMPALQFPVIMYSIFTNVSFTYGPLFPTSAAGEDFVVELLRAFLVAFAISTGVNLFVIPMSSRLVVFKEQAGYIQLVRGVLKAQSAYLQSLETSDMFAAPQSRSHSGDDHSNENKRKKGGKKDGSHPAQNLQAKALKDSLAALIALHGRLYGDMTFAKREAAWGKLDAKDLEEIFALFRDILIPLNGMSTITDIFERIAERRGWVSVPNSKFNELEAWENNRGEEEEEEKRTWNEIMKTLHEPFEVVTTAMDEGLHHAGLALELIPKPKAKQGEDAEAKGEEVKPGDPRFAEHMHKKMADFYGRRGETLRAWARQKGLDEEQLDAAQSPGPDDESSVLDDKHSRDQQQLYLILYLENLLHSAGVAILKLVQFADSKVADGTMKKNRLINPGQQRLKKWILSIGREDSSLDSNTPDSMEAGTNTVYMGAGFNPKGDPEHLPAKTAWQKFGNGLRTISHFMGSTESAFGFRVACATLTVGIIAFLKDSQEFFIKQRLVWAMIIIAIGMTMTSGQSIFGFFARVAGTALAMVFSIVIWYIVNEQTAGVIVFLWLFIFVEMYFFLKYPRFIPIWLMCIVTQVLIIGYELQVEKIGIAASVATGQPYYPTYQLAPYRLACVAGGCFIAFVWTVFPYPLSDRSWLRKDLGSTLYLLANYYSVVHSTIVARMHNSEGDMTSKHSPGKQLEKFRYKIFSKLLLLIPSLQEHADWQKWEPTIGGKFPRKTYESIIQRTLNLMNYISLMSYTTKSWTSDHGYLYPDADPSKSREWLHDLSVLLDSIGPTSHAITSVLSLLSASVTQGSALPPYIQLPESYNLSRRLEKLDRGILGIKHVEEPGYSAYAVLQVCSSLVVDDLRRLVEDVKELVGETDFSFQISSLETGLGSSSAGGSTDEAGKGKVD</sequence>
<dbReference type="EMBL" id="JH921431">
    <property type="protein sequence ID" value="EKD19604.1"/>
    <property type="molecule type" value="Genomic_DNA"/>
</dbReference>
<keyword evidence="2 6" id="KW-0812">Transmembrane</keyword>
<feature type="region of interest" description="Disordered" evidence="5">
    <location>
        <begin position="322"/>
        <end position="351"/>
    </location>
</feature>
<evidence type="ECO:0000256" key="1">
    <source>
        <dbReference type="ARBA" id="ARBA00004141"/>
    </source>
</evidence>
<feature type="transmembrane region" description="Helical" evidence="6">
    <location>
        <begin position="262"/>
        <end position="281"/>
    </location>
</feature>
<evidence type="ECO:0000313" key="9">
    <source>
        <dbReference type="EMBL" id="EKD19604.1"/>
    </source>
</evidence>
<feature type="region of interest" description="Disordered" evidence="5">
    <location>
        <begin position="1"/>
        <end position="101"/>
    </location>
</feature>
<dbReference type="STRING" id="1072389.K1Y388"/>
<accession>K1Y388</accession>